<proteinExistence type="predicted"/>
<dbReference type="OrthoDB" id="1681765at2759"/>
<dbReference type="InParanoid" id="A0A0D0DCJ2"/>
<dbReference type="PANTHER" id="PTHR22930:SF221">
    <property type="entry name" value="NUCLEASE HARBI1"/>
    <property type="match status" value="1"/>
</dbReference>
<dbReference type="EMBL" id="KN828380">
    <property type="protein sequence ID" value="KIK75050.1"/>
    <property type="molecule type" value="Genomic_DNA"/>
</dbReference>
<organism evidence="1 2">
    <name type="scientific">Paxillus rubicundulus Ve08.2h10</name>
    <dbReference type="NCBI Taxonomy" id="930991"/>
    <lineage>
        <taxon>Eukaryota</taxon>
        <taxon>Fungi</taxon>
        <taxon>Dikarya</taxon>
        <taxon>Basidiomycota</taxon>
        <taxon>Agaricomycotina</taxon>
        <taxon>Agaricomycetes</taxon>
        <taxon>Agaricomycetidae</taxon>
        <taxon>Boletales</taxon>
        <taxon>Paxilineae</taxon>
        <taxon>Paxillaceae</taxon>
        <taxon>Paxillus</taxon>
    </lineage>
</organism>
<dbReference type="HOGENOM" id="CLU_040082_6_1_1"/>
<dbReference type="Proteomes" id="UP000054538">
    <property type="component" value="Unassembled WGS sequence"/>
</dbReference>
<sequence length="92" mass="10602">LARTGLSTRHLQERFQCGADTISKCTHQILNILVESPMYQTYVKLPNDNTPDWIKVEPKLFPFFQDCWGAIDGCHVSAFVPDDATSRYRNRK</sequence>
<evidence type="ECO:0008006" key="3">
    <source>
        <dbReference type="Google" id="ProtNLM"/>
    </source>
</evidence>
<reference evidence="2" key="2">
    <citation type="submission" date="2015-01" db="EMBL/GenBank/DDBJ databases">
        <title>Evolutionary Origins and Diversification of the Mycorrhizal Mutualists.</title>
        <authorList>
            <consortium name="DOE Joint Genome Institute"/>
            <consortium name="Mycorrhizal Genomics Consortium"/>
            <person name="Kohler A."/>
            <person name="Kuo A."/>
            <person name="Nagy L.G."/>
            <person name="Floudas D."/>
            <person name="Copeland A."/>
            <person name="Barry K.W."/>
            <person name="Cichocki N."/>
            <person name="Veneault-Fourrey C."/>
            <person name="LaButti K."/>
            <person name="Lindquist E.A."/>
            <person name="Lipzen A."/>
            <person name="Lundell T."/>
            <person name="Morin E."/>
            <person name="Murat C."/>
            <person name="Riley R."/>
            <person name="Ohm R."/>
            <person name="Sun H."/>
            <person name="Tunlid A."/>
            <person name="Henrissat B."/>
            <person name="Grigoriev I.V."/>
            <person name="Hibbett D.S."/>
            <person name="Martin F."/>
        </authorList>
    </citation>
    <scope>NUCLEOTIDE SEQUENCE [LARGE SCALE GENOMIC DNA]</scope>
    <source>
        <strain evidence="2">Ve08.2h10</strain>
    </source>
</reference>
<feature type="non-terminal residue" evidence="1">
    <location>
        <position position="1"/>
    </location>
</feature>
<protein>
    <recommendedName>
        <fullName evidence="3">DDE Tnp4 domain-containing protein</fullName>
    </recommendedName>
</protein>
<reference evidence="1 2" key="1">
    <citation type="submission" date="2014-04" db="EMBL/GenBank/DDBJ databases">
        <authorList>
            <consortium name="DOE Joint Genome Institute"/>
            <person name="Kuo A."/>
            <person name="Kohler A."/>
            <person name="Jargeat P."/>
            <person name="Nagy L.G."/>
            <person name="Floudas D."/>
            <person name="Copeland A."/>
            <person name="Barry K.W."/>
            <person name="Cichocki N."/>
            <person name="Veneault-Fourrey C."/>
            <person name="LaButti K."/>
            <person name="Lindquist E.A."/>
            <person name="Lipzen A."/>
            <person name="Lundell T."/>
            <person name="Morin E."/>
            <person name="Murat C."/>
            <person name="Sun H."/>
            <person name="Tunlid A."/>
            <person name="Henrissat B."/>
            <person name="Grigoriev I.V."/>
            <person name="Hibbett D.S."/>
            <person name="Martin F."/>
            <person name="Nordberg H.P."/>
            <person name="Cantor M.N."/>
            <person name="Hua S.X."/>
        </authorList>
    </citation>
    <scope>NUCLEOTIDE SEQUENCE [LARGE SCALE GENOMIC DNA]</scope>
    <source>
        <strain evidence="1 2">Ve08.2h10</strain>
    </source>
</reference>
<name>A0A0D0DCJ2_9AGAM</name>
<keyword evidence="2" id="KW-1185">Reference proteome</keyword>
<dbReference type="InterPro" id="IPR045249">
    <property type="entry name" value="HARBI1-like"/>
</dbReference>
<evidence type="ECO:0000313" key="1">
    <source>
        <dbReference type="EMBL" id="KIK75050.1"/>
    </source>
</evidence>
<evidence type="ECO:0000313" key="2">
    <source>
        <dbReference type="Proteomes" id="UP000054538"/>
    </source>
</evidence>
<dbReference type="PANTHER" id="PTHR22930">
    <property type="match status" value="1"/>
</dbReference>
<feature type="non-terminal residue" evidence="1">
    <location>
        <position position="92"/>
    </location>
</feature>
<gene>
    <name evidence="1" type="ORF">PAXRUDRAFT_70101</name>
</gene>
<accession>A0A0D0DCJ2</accession>
<dbReference type="AlphaFoldDB" id="A0A0D0DCJ2"/>